<name>A0ABQ7SB56_9ACAR</name>
<organism evidence="3 4">
    <name type="scientific">Fragariocoptes setiger</name>
    <dbReference type="NCBI Taxonomy" id="1670756"/>
    <lineage>
        <taxon>Eukaryota</taxon>
        <taxon>Metazoa</taxon>
        <taxon>Ecdysozoa</taxon>
        <taxon>Arthropoda</taxon>
        <taxon>Chelicerata</taxon>
        <taxon>Arachnida</taxon>
        <taxon>Acari</taxon>
        <taxon>Acariformes</taxon>
        <taxon>Trombidiformes</taxon>
        <taxon>Prostigmata</taxon>
        <taxon>Eupodina</taxon>
        <taxon>Eriophyoidea</taxon>
        <taxon>Phytoptidae</taxon>
        <taxon>Fragariocoptes</taxon>
    </lineage>
</organism>
<protein>
    <submittedName>
        <fullName evidence="3">Uncharacterized protein</fullName>
    </submittedName>
</protein>
<reference evidence="3 4" key="1">
    <citation type="submission" date="2020-10" db="EMBL/GenBank/DDBJ databases">
        <authorList>
            <person name="Klimov P.B."/>
            <person name="Dyachkov S.M."/>
            <person name="Chetverikov P.E."/>
        </authorList>
    </citation>
    <scope>NUCLEOTIDE SEQUENCE [LARGE SCALE GENOMIC DNA]</scope>
    <source>
        <strain evidence="3">BMOC 18-1129-001#AD2665</strain>
        <tissue evidence="3">Entire mites</tissue>
    </source>
</reference>
<dbReference type="Proteomes" id="UP000825002">
    <property type="component" value="Unassembled WGS sequence"/>
</dbReference>
<keyword evidence="1" id="KW-0812">Transmembrane</keyword>
<feature type="chain" id="PRO_5047009090" evidence="2">
    <location>
        <begin position="25"/>
        <end position="157"/>
    </location>
</feature>
<gene>
    <name evidence="3" type="ORF">GZH46_00799</name>
</gene>
<feature type="signal peptide" evidence="2">
    <location>
        <begin position="1"/>
        <end position="24"/>
    </location>
</feature>
<sequence>MATHIISKTIALMVALSLVSICLAGADKSSNSQTATQSRQSTAATILGTIGTMVPGIISNMAPLVLLFGLGALMVPALGLGALGMLREGRRSSSDSNPPFNTGTPFQRYVPSASEYYYLSRSLPSFSNINTSSLLEGLHDVFDRVLKAIDHVDKKYN</sequence>
<keyword evidence="2" id="KW-0732">Signal</keyword>
<feature type="transmembrane region" description="Helical" evidence="1">
    <location>
        <begin position="64"/>
        <end position="86"/>
    </location>
</feature>
<keyword evidence="4" id="KW-1185">Reference proteome</keyword>
<keyword evidence="1" id="KW-0472">Membrane</keyword>
<evidence type="ECO:0000256" key="1">
    <source>
        <dbReference type="SAM" id="Phobius"/>
    </source>
</evidence>
<evidence type="ECO:0000256" key="2">
    <source>
        <dbReference type="SAM" id="SignalP"/>
    </source>
</evidence>
<comment type="caution">
    <text evidence="3">The sequence shown here is derived from an EMBL/GenBank/DDBJ whole genome shotgun (WGS) entry which is preliminary data.</text>
</comment>
<evidence type="ECO:0000313" key="3">
    <source>
        <dbReference type="EMBL" id="KAG9510650.1"/>
    </source>
</evidence>
<dbReference type="EMBL" id="JAIFTH010000105">
    <property type="protein sequence ID" value="KAG9510650.1"/>
    <property type="molecule type" value="Genomic_DNA"/>
</dbReference>
<accession>A0ABQ7SB56</accession>
<keyword evidence="1" id="KW-1133">Transmembrane helix</keyword>
<proteinExistence type="predicted"/>
<evidence type="ECO:0000313" key="4">
    <source>
        <dbReference type="Proteomes" id="UP000825002"/>
    </source>
</evidence>